<evidence type="ECO:0000256" key="1">
    <source>
        <dbReference type="SAM" id="MobiDB-lite"/>
    </source>
</evidence>
<feature type="compositionally biased region" description="Low complexity" evidence="1">
    <location>
        <begin position="106"/>
        <end position="117"/>
    </location>
</feature>
<evidence type="ECO:0000313" key="3">
    <source>
        <dbReference type="EMBL" id="HGT39999.1"/>
    </source>
</evidence>
<reference evidence="3" key="1">
    <citation type="journal article" date="2020" name="mSystems">
        <title>Genome- and Community-Level Interaction Insights into Carbon Utilization and Element Cycling Functions of Hydrothermarchaeota in Hydrothermal Sediment.</title>
        <authorList>
            <person name="Zhou Z."/>
            <person name="Liu Y."/>
            <person name="Xu W."/>
            <person name="Pan J."/>
            <person name="Luo Z.H."/>
            <person name="Li M."/>
        </authorList>
    </citation>
    <scope>NUCLEOTIDE SEQUENCE [LARGE SCALE GENOMIC DNA]</scope>
    <source>
        <strain evidence="3">SpSt-508</strain>
    </source>
</reference>
<proteinExistence type="predicted"/>
<evidence type="ECO:0000259" key="2">
    <source>
        <dbReference type="SMART" id="SM00834"/>
    </source>
</evidence>
<dbReference type="PANTHER" id="PTHR34404:SF2">
    <property type="entry name" value="CONSERVED SERINE RICH PROTEIN"/>
    <property type="match status" value="1"/>
</dbReference>
<dbReference type="InterPro" id="IPR013429">
    <property type="entry name" value="Regulatory_FmdB_Zinc_ribbon"/>
</dbReference>
<feature type="region of interest" description="Disordered" evidence="1">
    <location>
        <begin position="66"/>
        <end position="117"/>
    </location>
</feature>
<name>A0A7C4LNI9_9PLAN</name>
<sequence length="117" mass="12058">MPTYDYACDACQHTWDEFQSITAAPKKKCPQCGKPKARRLISAGGGFLFKGSGFYITDYRSESYKKRAEADHKAATGGDAQSASKTDGSKTGGSKTGGSKTGGAVGTSSASSSGDPS</sequence>
<feature type="compositionally biased region" description="Gly residues" evidence="1">
    <location>
        <begin position="90"/>
        <end position="105"/>
    </location>
</feature>
<feature type="domain" description="Putative regulatory protein FmdB zinc ribbon" evidence="2">
    <location>
        <begin position="1"/>
        <end position="42"/>
    </location>
</feature>
<accession>A0A7C4LNI9</accession>
<dbReference type="SMART" id="SM00834">
    <property type="entry name" value="CxxC_CXXC_SSSS"/>
    <property type="match status" value="1"/>
</dbReference>
<dbReference type="AlphaFoldDB" id="A0A7C4LNI9"/>
<gene>
    <name evidence="3" type="ORF">ENS64_12165</name>
</gene>
<dbReference type="EMBL" id="DSVQ01000015">
    <property type="protein sequence ID" value="HGT39999.1"/>
    <property type="molecule type" value="Genomic_DNA"/>
</dbReference>
<dbReference type="Pfam" id="PF09723">
    <property type="entry name" value="Zn_ribbon_8"/>
    <property type="match status" value="1"/>
</dbReference>
<dbReference type="PANTHER" id="PTHR34404">
    <property type="entry name" value="REGULATORY PROTEIN, FMDB FAMILY"/>
    <property type="match status" value="1"/>
</dbReference>
<organism evidence="3">
    <name type="scientific">Schlesneria paludicola</name>
    <dbReference type="NCBI Taxonomy" id="360056"/>
    <lineage>
        <taxon>Bacteria</taxon>
        <taxon>Pseudomonadati</taxon>
        <taxon>Planctomycetota</taxon>
        <taxon>Planctomycetia</taxon>
        <taxon>Planctomycetales</taxon>
        <taxon>Planctomycetaceae</taxon>
        <taxon>Schlesneria</taxon>
    </lineage>
</organism>
<dbReference type="NCBIfam" id="TIGR02605">
    <property type="entry name" value="CxxC_CxxC_SSSS"/>
    <property type="match status" value="1"/>
</dbReference>
<protein>
    <submittedName>
        <fullName evidence="3">Zinc ribbon domain-containing protein</fullName>
    </submittedName>
</protein>
<comment type="caution">
    <text evidence="3">The sequence shown here is derived from an EMBL/GenBank/DDBJ whole genome shotgun (WGS) entry which is preliminary data.</text>
</comment>